<dbReference type="OrthoDB" id="9782542at2"/>
<evidence type="ECO:0000313" key="5">
    <source>
        <dbReference type="EMBL" id="VEG30127.1"/>
    </source>
</evidence>
<evidence type="ECO:0000256" key="2">
    <source>
        <dbReference type="SAM" id="MobiDB-lite"/>
    </source>
</evidence>
<accession>A0A3S4SPM4</accession>
<feature type="domain" description="Cell envelope-related transcriptional attenuator" evidence="4">
    <location>
        <begin position="117"/>
        <end position="256"/>
    </location>
</feature>
<evidence type="ECO:0000256" key="3">
    <source>
        <dbReference type="SAM" id="Phobius"/>
    </source>
</evidence>
<feature type="transmembrane region" description="Helical" evidence="3">
    <location>
        <begin position="34"/>
        <end position="57"/>
    </location>
</feature>
<reference evidence="5 6" key="1">
    <citation type="submission" date="2018-12" db="EMBL/GenBank/DDBJ databases">
        <authorList>
            <consortium name="Pathogen Informatics"/>
        </authorList>
    </citation>
    <scope>NUCLEOTIDE SEQUENCE [LARGE SCALE GENOMIC DNA]</scope>
    <source>
        <strain evidence="5 6">NCTC11636</strain>
    </source>
</reference>
<dbReference type="PANTHER" id="PTHR33392:SF6">
    <property type="entry name" value="POLYISOPRENYL-TEICHOIC ACID--PEPTIDOGLYCAN TEICHOIC ACID TRANSFERASE TAGU"/>
    <property type="match status" value="1"/>
</dbReference>
<proteinExistence type="inferred from homology"/>
<comment type="similarity">
    <text evidence="1">Belongs to the LytR/CpsA/Psr (LCP) family.</text>
</comment>
<keyword evidence="3" id="KW-0472">Membrane</keyword>
<feature type="region of interest" description="Disordered" evidence="2">
    <location>
        <begin position="1"/>
        <end position="25"/>
    </location>
</feature>
<dbReference type="EMBL" id="LR134350">
    <property type="protein sequence ID" value="VEG30127.1"/>
    <property type="molecule type" value="Genomic_DNA"/>
</dbReference>
<dbReference type="Pfam" id="PF03816">
    <property type="entry name" value="LytR_cpsA_psr"/>
    <property type="match status" value="1"/>
</dbReference>
<gene>
    <name evidence="5" type="primary">msrR</name>
    <name evidence="5" type="ORF">NCTC11636_02606</name>
</gene>
<dbReference type="PANTHER" id="PTHR33392">
    <property type="entry name" value="POLYISOPRENYL-TEICHOIC ACID--PEPTIDOGLYCAN TEICHOIC ACID TRANSFERASE TAGU"/>
    <property type="match status" value="1"/>
</dbReference>
<dbReference type="AlphaFoldDB" id="A0A3S4SPM4"/>
<organism evidence="5 6">
    <name type="scientific">Actinomyces howellii</name>
    <dbReference type="NCBI Taxonomy" id="52771"/>
    <lineage>
        <taxon>Bacteria</taxon>
        <taxon>Bacillati</taxon>
        <taxon>Actinomycetota</taxon>
        <taxon>Actinomycetes</taxon>
        <taxon>Actinomycetales</taxon>
        <taxon>Actinomycetaceae</taxon>
        <taxon>Actinomyces</taxon>
    </lineage>
</organism>
<keyword evidence="3" id="KW-0812">Transmembrane</keyword>
<dbReference type="KEGG" id="ahw:NCTC11636_02606"/>
<dbReference type="InterPro" id="IPR050922">
    <property type="entry name" value="LytR/CpsA/Psr_CW_biosynth"/>
</dbReference>
<dbReference type="NCBIfam" id="TIGR00350">
    <property type="entry name" value="lytR_cpsA_psr"/>
    <property type="match status" value="1"/>
</dbReference>
<protein>
    <submittedName>
        <fullName evidence="5">Regulatory protein msrR</fullName>
    </submittedName>
</protein>
<dbReference type="InterPro" id="IPR004474">
    <property type="entry name" value="LytR_CpsA_psr"/>
</dbReference>
<evidence type="ECO:0000313" key="6">
    <source>
        <dbReference type="Proteomes" id="UP000266895"/>
    </source>
</evidence>
<evidence type="ECO:0000259" key="4">
    <source>
        <dbReference type="Pfam" id="PF03816"/>
    </source>
</evidence>
<dbReference type="Gene3D" id="3.40.630.190">
    <property type="entry name" value="LCP protein"/>
    <property type="match status" value="1"/>
</dbReference>
<dbReference type="Proteomes" id="UP000266895">
    <property type="component" value="Chromosome"/>
</dbReference>
<name>A0A3S4SPM4_9ACTO</name>
<sequence>MGGMSQDVDSAPQPEPKDTAQVPRRRPARRAWRIALLASLSVVLVLTLAAAGLALWVRTSLAGNIETFADPFSSLTSRAPEQVVAEGSSPATNILLLGSDSRAVAADPSQWHVGAQRADAIMIVQISGDRQSMSVMSIPRDSWVEVPGQGQNKINAAYSLGGPSLMVATVEQLTGVRIDHVVIADFAALTRLTDEIGGVTINLASEQVLAGTTFAAGAQLLNGEQALAYTRERASLPGGDLDRVRRQQAWMRAIVSGALSADTVSNPVRLYSFLETVTSTLAVDEGLTIDTMQSLALSCRDLRVGDIAFMTVPVSGTGTSPDGQSIVVLDTAADAPLFEAFASDTVEDYLEVNPGAVELLPATVD</sequence>
<evidence type="ECO:0000256" key="1">
    <source>
        <dbReference type="ARBA" id="ARBA00006068"/>
    </source>
</evidence>
<keyword evidence="6" id="KW-1185">Reference proteome</keyword>
<keyword evidence="3" id="KW-1133">Transmembrane helix</keyword>